<comment type="subcellular location">
    <subcellularLocation>
        <location evidence="1">Membrane</location>
        <topology evidence="1">Multi-pass membrane protein</topology>
    </subcellularLocation>
</comment>
<feature type="transmembrane region" description="Helical" evidence="5">
    <location>
        <begin position="481"/>
        <end position="501"/>
    </location>
</feature>
<feature type="transmembrane region" description="Helical" evidence="5">
    <location>
        <begin position="178"/>
        <end position="195"/>
    </location>
</feature>
<evidence type="ECO:0000259" key="6">
    <source>
        <dbReference type="Pfam" id="PF13906"/>
    </source>
</evidence>
<dbReference type="Pfam" id="PF13906">
    <property type="entry name" value="AA_permease_C"/>
    <property type="match status" value="1"/>
</dbReference>
<dbReference type="EMBL" id="CAJPVJ010007820">
    <property type="protein sequence ID" value="CAG2171519.1"/>
    <property type="molecule type" value="Genomic_DNA"/>
</dbReference>
<accession>A0A7R9M774</accession>
<dbReference type="PANTHER" id="PTHR43243">
    <property type="entry name" value="INNER MEMBRANE TRANSPORTER YGJI-RELATED"/>
    <property type="match status" value="1"/>
</dbReference>
<organism evidence="7">
    <name type="scientific">Oppiella nova</name>
    <dbReference type="NCBI Taxonomy" id="334625"/>
    <lineage>
        <taxon>Eukaryota</taxon>
        <taxon>Metazoa</taxon>
        <taxon>Ecdysozoa</taxon>
        <taxon>Arthropoda</taxon>
        <taxon>Chelicerata</taxon>
        <taxon>Arachnida</taxon>
        <taxon>Acari</taxon>
        <taxon>Acariformes</taxon>
        <taxon>Sarcoptiformes</taxon>
        <taxon>Oribatida</taxon>
        <taxon>Brachypylina</taxon>
        <taxon>Oppioidea</taxon>
        <taxon>Oppiidae</taxon>
        <taxon>Oppiella</taxon>
    </lineage>
</organism>
<dbReference type="PANTHER" id="PTHR43243:SF105">
    <property type="entry name" value="CATIONIC AMINO ACID TRANSPORTER C-TERMINAL DOMAIN-CONTAINING PROTEIN"/>
    <property type="match status" value="1"/>
</dbReference>
<feature type="transmembrane region" description="Helical" evidence="5">
    <location>
        <begin position="32"/>
        <end position="52"/>
    </location>
</feature>
<dbReference type="InterPro" id="IPR029485">
    <property type="entry name" value="CAT_C"/>
</dbReference>
<dbReference type="Pfam" id="PF13520">
    <property type="entry name" value="AA_permease_2"/>
    <property type="match status" value="1"/>
</dbReference>
<evidence type="ECO:0000256" key="1">
    <source>
        <dbReference type="ARBA" id="ARBA00004141"/>
    </source>
</evidence>
<feature type="transmembrane region" description="Helical" evidence="5">
    <location>
        <begin position="100"/>
        <end position="121"/>
    </location>
</feature>
<feature type="transmembrane region" description="Helical" evidence="5">
    <location>
        <begin position="389"/>
        <end position="408"/>
    </location>
</feature>
<evidence type="ECO:0000256" key="4">
    <source>
        <dbReference type="ARBA" id="ARBA00023136"/>
    </source>
</evidence>
<feature type="transmembrane region" description="Helical" evidence="5">
    <location>
        <begin position="286"/>
        <end position="308"/>
    </location>
</feature>
<protein>
    <recommendedName>
        <fullName evidence="6">Cationic amino acid transporter C-terminal domain-containing protein</fullName>
    </recommendedName>
</protein>
<sequence>MTSESVFKALVRRKKIIADSVDTSQLKRCLSFFDLTCLGIGSTLGLGVYVLAGQVASGDTGDAASGPSVCISFLIAAIASVFAGLCYAEFGSRVPRAGSAYIYSYVTVGEFMAFVIGWNLILEYLFICYLPTPPLIGTASVANGYSIYIDSLFDGKISKYFKSHVAMHISGLGDYPDPIAFLLTLGLAVLLALGVKESIRLHTIMTVLNLLVVAFVIIAGLFKIDSHNWNISKDEIPPKYTHAGNGGFFPNGFSGVMVGAATCFYAFVGFDAIATTGEEAKNPKRNIPLSIVLSLLFIFLAYFGISAIQTLLYPYYLQGKDDTNGAALPYIFEHLGWTWARWIVSIGALNGLSTSLLGAMYPLPRVLYSMANDGIILRFLAIVHPRFKTPVYATIISGGLAAVMAALFDINQLINMMSIGLLLIILDAQLVFFEPQIFDGNVGPIVSSCITVVIIVPGVPVIPFLSVFVNIYLMFKLSYDTWIRFGVWMVIGLLMYFLYGIRNSSERLNRSDSESRVFR</sequence>
<evidence type="ECO:0000313" key="7">
    <source>
        <dbReference type="EMBL" id="CAD7654332.1"/>
    </source>
</evidence>
<feature type="transmembrane region" description="Helical" evidence="5">
    <location>
        <begin position="414"/>
        <end position="433"/>
    </location>
</feature>
<dbReference type="InterPro" id="IPR002293">
    <property type="entry name" value="AA/rel_permease1"/>
</dbReference>
<feature type="transmembrane region" description="Helical" evidence="5">
    <location>
        <begin position="207"/>
        <end position="224"/>
    </location>
</feature>
<dbReference type="Proteomes" id="UP000728032">
    <property type="component" value="Unassembled WGS sequence"/>
</dbReference>
<dbReference type="Gene3D" id="1.20.1740.10">
    <property type="entry name" value="Amino acid/polyamine transporter I"/>
    <property type="match status" value="1"/>
</dbReference>
<evidence type="ECO:0000313" key="8">
    <source>
        <dbReference type="Proteomes" id="UP000728032"/>
    </source>
</evidence>
<feature type="domain" description="Cationic amino acid transporter C-terminal" evidence="6">
    <location>
        <begin position="456"/>
        <end position="504"/>
    </location>
</feature>
<feature type="transmembrane region" description="Helical" evidence="5">
    <location>
        <begin position="445"/>
        <end position="475"/>
    </location>
</feature>
<dbReference type="AlphaFoldDB" id="A0A7R9M774"/>
<evidence type="ECO:0000256" key="5">
    <source>
        <dbReference type="SAM" id="Phobius"/>
    </source>
</evidence>
<keyword evidence="3 5" id="KW-1133">Transmembrane helix</keyword>
<evidence type="ECO:0000256" key="3">
    <source>
        <dbReference type="ARBA" id="ARBA00022989"/>
    </source>
</evidence>
<feature type="transmembrane region" description="Helical" evidence="5">
    <location>
        <begin position="342"/>
        <end position="368"/>
    </location>
</feature>
<proteinExistence type="predicted"/>
<reference evidence="7" key="1">
    <citation type="submission" date="2020-11" db="EMBL/GenBank/DDBJ databases">
        <authorList>
            <person name="Tran Van P."/>
        </authorList>
    </citation>
    <scope>NUCLEOTIDE SEQUENCE</scope>
</reference>
<keyword evidence="8" id="KW-1185">Reference proteome</keyword>
<keyword evidence="2 5" id="KW-0812">Transmembrane</keyword>
<dbReference type="PIRSF" id="PIRSF006060">
    <property type="entry name" value="AA_transporter"/>
    <property type="match status" value="1"/>
</dbReference>
<feature type="transmembrane region" description="Helical" evidence="5">
    <location>
        <begin position="253"/>
        <end position="274"/>
    </location>
</feature>
<dbReference type="FunFam" id="1.20.1740.10:FF:000010">
    <property type="entry name" value="probable cationic amino acid transporter"/>
    <property type="match status" value="1"/>
</dbReference>
<dbReference type="EMBL" id="OC922645">
    <property type="protein sequence ID" value="CAD7654332.1"/>
    <property type="molecule type" value="Genomic_DNA"/>
</dbReference>
<name>A0A7R9M774_9ACAR</name>
<evidence type="ECO:0000256" key="2">
    <source>
        <dbReference type="ARBA" id="ARBA00022692"/>
    </source>
</evidence>
<dbReference type="OrthoDB" id="3900342at2759"/>
<gene>
    <name evidence="7" type="ORF">ONB1V03_LOCUS10979</name>
</gene>
<dbReference type="GO" id="GO:0005886">
    <property type="term" value="C:plasma membrane"/>
    <property type="evidence" value="ECO:0007669"/>
    <property type="project" value="TreeGrafter"/>
</dbReference>
<dbReference type="GO" id="GO:0015171">
    <property type="term" value="F:amino acid transmembrane transporter activity"/>
    <property type="evidence" value="ECO:0007669"/>
    <property type="project" value="TreeGrafter"/>
</dbReference>
<feature type="transmembrane region" description="Helical" evidence="5">
    <location>
        <begin position="64"/>
        <end position="88"/>
    </location>
</feature>
<keyword evidence="4 5" id="KW-0472">Membrane</keyword>